<organism evidence="2 3">
    <name type="scientific">Chromobacterium sphagni</name>
    <dbReference type="NCBI Taxonomy" id="1903179"/>
    <lineage>
        <taxon>Bacteria</taxon>
        <taxon>Pseudomonadati</taxon>
        <taxon>Pseudomonadota</taxon>
        <taxon>Betaproteobacteria</taxon>
        <taxon>Neisseriales</taxon>
        <taxon>Chromobacteriaceae</taxon>
        <taxon>Chromobacterium</taxon>
    </lineage>
</organism>
<reference evidence="2 3" key="1">
    <citation type="submission" date="2016-09" db="EMBL/GenBank/DDBJ databases">
        <title>Chromobacterium muskegensis sp. nov., an insecticidal bacterium isolated from Sphagnum bogs.</title>
        <authorList>
            <person name="Sparks M.E."/>
            <person name="Blackburn M.B."/>
            <person name="Gundersen-Rindal D.E."/>
            <person name="Mitchell A."/>
            <person name="Farrar R."/>
            <person name="Kuhar D."/>
        </authorList>
    </citation>
    <scope>NUCLEOTIDE SEQUENCE [LARGE SCALE GENOMIC DNA]</scope>
    <source>
        <strain evidence="2 3">37-2</strain>
    </source>
</reference>
<accession>A0A1S1WYP2</accession>
<dbReference type="AlphaFoldDB" id="A0A1S1WYP2"/>
<dbReference type="EMBL" id="MKCS01000001">
    <property type="protein sequence ID" value="OHX12259.1"/>
    <property type="molecule type" value="Genomic_DNA"/>
</dbReference>
<dbReference type="STRING" id="1903179.BI347_01135"/>
<evidence type="ECO:0000313" key="2">
    <source>
        <dbReference type="EMBL" id="OHX12259.1"/>
    </source>
</evidence>
<gene>
    <name evidence="2" type="ORF">BI347_01135</name>
</gene>
<feature type="signal peptide" evidence="1">
    <location>
        <begin position="1"/>
        <end position="17"/>
    </location>
</feature>
<keyword evidence="1" id="KW-0732">Signal</keyword>
<proteinExistence type="predicted"/>
<name>A0A1S1WYP2_9NEIS</name>
<feature type="chain" id="PRO_5010160473" evidence="1">
    <location>
        <begin position="18"/>
        <end position="171"/>
    </location>
</feature>
<evidence type="ECO:0000313" key="3">
    <source>
        <dbReference type="Proteomes" id="UP000180088"/>
    </source>
</evidence>
<evidence type="ECO:0000256" key="1">
    <source>
        <dbReference type="SAM" id="SignalP"/>
    </source>
</evidence>
<sequence>MSLPCALASLPAQSAPAAGLAGDFTASIGQAGNQLQLQLACRDDSHCMLTTVFSAPGAPAQPYRQQLDQVRLLQDSGEATAALQFAIRHQDDSALPPDLAEAMARLKPALAAKPAIRQCWDLNAPQAGYMLACSLSGIPAGAAPLYLFGSLQADGQQGFQRYVIYPLSRQQ</sequence>
<comment type="caution">
    <text evidence="2">The sequence shown here is derived from an EMBL/GenBank/DDBJ whole genome shotgun (WGS) entry which is preliminary data.</text>
</comment>
<protein>
    <submittedName>
        <fullName evidence="2">Uncharacterized protein</fullName>
    </submittedName>
</protein>
<dbReference type="Proteomes" id="UP000180088">
    <property type="component" value="Unassembled WGS sequence"/>
</dbReference>